<sequence>MGSVVSVHKDQETSRIMKYQLPENSSEANDKNLLISSSALDFKSQNFGSKEENFFDSQAWLESDCDDDFRSVNGEFTPSRNSASDPQSNSVGTKEFSAESSPTDKKKRLSELLKENLGGDVDVSRLDKQNTSSGKVESAQANLEHIVAPRTPRRSPYMFGLNSLCSSEKSPRHPKPEKEKSAASSVQCCLPSYLMTSRSFNERKKRLSPERNGLAA</sequence>
<proteinExistence type="predicted"/>
<dbReference type="PANTHER" id="PTHR34280">
    <property type="entry name" value="OS01G0920100 PROTEIN"/>
    <property type="match status" value="1"/>
</dbReference>
<dbReference type="EMBL" id="JAJJMB010012161">
    <property type="protein sequence ID" value="KAI3885294.1"/>
    <property type="molecule type" value="Genomic_DNA"/>
</dbReference>
<evidence type="ECO:0000313" key="2">
    <source>
        <dbReference type="EMBL" id="KAI3885294.1"/>
    </source>
</evidence>
<dbReference type="InterPro" id="IPR038947">
    <property type="entry name" value="At3g27210-like"/>
</dbReference>
<dbReference type="PANTHER" id="PTHR34280:SF2">
    <property type="entry name" value="OS01G0920100 PROTEIN"/>
    <property type="match status" value="1"/>
</dbReference>
<keyword evidence="3" id="KW-1185">Reference proteome</keyword>
<protein>
    <submittedName>
        <fullName evidence="2">Uncharacterized protein</fullName>
    </submittedName>
</protein>
<evidence type="ECO:0000256" key="1">
    <source>
        <dbReference type="SAM" id="MobiDB-lite"/>
    </source>
</evidence>
<dbReference type="AlphaFoldDB" id="A0AAD4SAK3"/>
<name>A0AAD4SAK3_9MAGN</name>
<feature type="compositionally biased region" description="Polar residues" evidence="1">
    <location>
        <begin position="74"/>
        <end position="92"/>
    </location>
</feature>
<feature type="region of interest" description="Disordered" evidence="1">
    <location>
        <begin position="1"/>
        <end position="29"/>
    </location>
</feature>
<gene>
    <name evidence="2" type="ORF">MKW98_002686</name>
</gene>
<accession>A0AAD4SAK3</accession>
<feature type="compositionally biased region" description="Polar residues" evidence="1">
    <location>
        <begin position="129"/>
        <end position="141"/>
    </location>
</feature>
<comment type="caution">
    <text evidence="2">The sequence shown here is derived from an EMBL/GenBank/DDBJ whole genome shotgun (WGS) entry which is preliminary data.</text>
</comment>
<organism evidence="2 3">
    <name type="scientific">Papaver atlanticum</name>
    <dbReference type="NCBI Taxonomy" id="357466"/>
    <lineage>
        <taxon>Eukaryota</taxon>
        <taxon>Viridiplantae</taxon>
        <taxon>Streptophyta</taxon>
        <taxon>Embryophyta</taxon>
        <taxon>Tracheophyta</taxon>
        <taxon>Spermatophyta</taxon>
        <taxon>Magnoliopsida</taxon>
        <taxon>Ranunculales</taxon>
        <taxon>Papaveraceae</taxon>
        <taxon>Papaveroideae</taxon>
        <taxon>Papaver</taxon>
    </lineage>
</organism>
<evidence type="ECO:0000313" key="3">
    <source>
        <dbReference type="Proteomes" id="UP001202328"/>
    </source>
</evidence>
<reference evidence="2" key="1">
    <citation type="submission" date="2022-04" db="EMBL/GenBank/DDBJ databases">
        <title>A functionally conserved STORR gene fusion in Papaver species that diverged 16.8 million years ago.</title>
        <authorList>
            <person name="Catania T."/>
        </authorList>
    </citation>
    <scope>NUCLEOTIDE SEQUENCE</scope>
    <source>
        <strain evidence="2">S-188037</strain>
    </source>
</reference>
<feature type="region of interest" description="Disordered" evidence="1">
    <location>
        <begin position="71"/>
        <end position="154"/>
    </location>
</feature>
<dbReference type="Proteomes" id="UP001202328">
    <property type="component" value="Unassembled WGS sequence"/>
</dbReference>